<dbReference type="Pfam" id="PF13692">
    <property type="entry name" value="Glyco_trans_1_4"/>
    <property type="match status" value="1"/>
</dbReference>
<name>A0A857KUG9_9ACTN</name>
<dbReference type="RefSeq" id="WP_005188138.1">
    <property type="nucleotide sequence ID" value="NZ_CP045804.1"/>
</dbReference>
<evidence type="ECO:0000313" key="1">
    <source>
        <dbReference type="EMBL" id="QHN38498.1"/>
    </source>
</evidence>
<reference evidence="1" key="1">
    <citation type="journal article" date="2021" name="Nat. Microbiol.">
        <title>Cocultivation of an ultrasmall environmental parasitic bacterium with lytic ability against bacteria associated with wastewater foams.</title>
        <authorList>
            <person name="Batinovic S."/>
            <person name="Rose J.J.A."/>
            <person name="Ratcliffe J."/>
            <person name="Seviour R.J."/>
            <person name="Petrovski S."/>
        </authorList>
    </citation>
    <scope>NUCLEOTIDE SEQUENCE</scope>
    <source>
        <strain evidence="1">CON44</strain>
    </source>
</reference>
<sequence length="366" mass="39916">MKTTFILSKDPRFESTGDLTMAQLVMDLAREAHQVQVLCLSAHPDATDGGYRRVAKPHPRAIPIVAGSLLRRRSLVHTRFLSGELVDAVRATSTDLFVADHSYMAECVLAAFGSGAKDFLAVNTVVPESLIWTGTRGLAGRIDSPRIIRDETRVALAARSVASYDKQEADHYRSLGIERSYWLDLTLPPARRVPVEATPPRLLFLGDRRWAPNQEAFLQLLQWWPRIADGIAGAELCIVGAADPDQPAPRLPAGVRELGFVEDLDGFLAGCRALAAPIRTGGGVRVKILDAVSRGLPVIGTGPAVGSLGELLGIASIDDPGEFIDRCRNYLLDRGAAAGYGARLYEIGADRWQNRLPHKTVDEWLR</sequence>
<proteinExistence type="predicted"/>
<dbReference type="Gene3D" id="3.40.50.2000">
    <property type="entry name" value="Glycogen Phosphorylase B"/>
    <property type="match status" value="2"/>
</dbReference>
<gene>
    <name evidence="1" type="ORF">GII30_04280</name>
</gene>
<dbReference type="SUPFAM" id="SSF53756">
    <property type="entry name" value="UDP-Glycosyltransferase/glycogen phosphorylase"/>
    <property type="match status" value="1"/>
</dbReference>
<dbReference type="AlphaFoldDB" id="A0A857KUG9"/>
<accession>A0A857KUG9</accession>
<dbReference type="EMBL" id="CP045810">
    <property type="protein sequence ID" value="QHN38498.1"/>
    <property type="molecule type" value="Genomic_DNA"/>
</dbReference>
<protein>
    <submittedName>
        <fullName evidence="1">Glycosyltransferase</fullName>
    </submittedName>
</protein>
<organism evidence="1">
    <name type="scientific">Gordonia amarae</name>
    <dbReference type="NCBI Taxonomy" id="36821"/>
    <lineage>
        <taxon>Bacteria</taxon>
        <taxon>Bacillati</taxon>
        <taxon>Actinomycetota</taxon>
        <taxon>Actinomycetes</taxon>
        <taxon>Mycobacteriales</taxon>
        <taxon>Gordoniaceae</taxon>
        <taxon>Gordonia</taxon>
    </lineage>
</organism>